<sequence length="113" mass="12835">MSIMDFFKTPQNLKELSPEEVKTKLNEGNAKIIDVRTKREYEAGHIKEATLIPLSKIKKKTKDLSFDEEYILICATGHRSRAAGATLLRNGFKNVSHLKGGMGAWKKMEKQEK</sequence>
<dbReference type="SUPFAM" id="SSF52821">
    <property type="entry name" value="Rhodanese/Cell cycle control phosphatase"/>
    <property type="match status" value="1"/>
</dbReference>
<dbReference type="RefSeq" id="WP_021788933.1">
    <property type="nucleotide sequence ID" value="NZ_LT671858.1"/>
</dbReference>
<dbReference type="Proteomes" id="UP000187822">
    <property type="component" value="Chromosome I"/>
</dbReference>
<evidence type="ECO:0000313" key="5">
    <source>
        <dbReference type="Proteomes" id="UP000195607"/>
    </source>
</evidence>
<dbReference type="InterPro" id="IPR036873">
    <property type="entry name" value="Rhodanese-like_dom_sf"/>
</dbReference>
<dbReference type="GO" id="GO:0016740">
    <property type="term" value="F:transferase activity"/>
    <property type="evidence" value="ECO:0007669"/>
    <property type="project" value="UniProtKB-KW"/>
</dbReference>
<feature type="domain" description="Rhodanese" evidence="1">
    <location>
        <begin position="26"/>
        <end position="110"/>
    </location>
</feature>
<proteinExistence type="predicted"/>
<dbReference type="PROSITE" id="PS50206">
    <property type="entry name" value="RHODANESE_3"/>
    <property type="match status" value="1"/>
</dbReference>
<dbReference type="Gene3D" id="3.40.250.10">
    <property type="entry name" value="Rhodanese-like domain"/>
    <property type="match status" value="1"/>
</dbReference>
<dbReference type="OrthoDB" id="135517at2157"/>
<dbReference type="STRING" id="1673428.CPM_1346"/>
<dbReference type="EMBL" id="LT671858">
    <property type="protein sequence ID" value="SIM71312.1"/>
    <property type="molecule type" value="Genomic_DNA"/>
</dbReference>
<reference evidence="2 5" key="1">
    <citation type="submission" date="2016-04" db="EMBL/GenBank/DDBJ databases">
        <authorList>
            <person name="Evans L.H."/>
            <person name="Alamgir A."/>
            <person name="Owens N."/>
            <person name="Weber N.D."/>
            <person name="Virtaneva K."/>
            <person name="Barbian K."/>
            <person name="Babar A."/>
            <person name="Rosenke K."/>
        </authorList>
    </citation>
    <scope>NUCLEOTIDE SEQUENCE [LARGE SCALE GENOMIC DNA]</scope>
    <source>
        <strain evidence="2">S5</strain>
        <strain evidence="5">S5(T) (JCM 30642 \VKM B-2941)</strain>
    </source>
</reference>
<dbReference type="Pfam" id="PF00581">
    <property type="entry name" value="Rhodanese"/>
    <property type="match status" value="1"/>
</dbReference>
<accession>A0A1N5VDR9</accession>
<evidence type="ECO:0000313" key="2">
    <source>
        <dbReference type="EMBL" id="SIM71312.1"/>
    </source>
</evidence>
<reference evidence="4" key="2">
    <citation type="submission" date="2016-06" db="EMBL/GenBank/DDBJ databases">
        <authorList>
            <person name="Toshchakov V.S."/>
        </authorList>
    </citation>
    <scope>NUCLEOTIDE SEQUENCE [LARGE SCALE GENOMIC DNA]</scope>
    <source>
        <strain>PM4 (JCM 30641</strain>
        <strain evidence="4">\VKM B-2940)</strain>
    </source>
</reference>
<dbReference type="EMBL" id="LT719092">
    <property type="protein sequence ID" value="SJK85147.1"/>
    <property type="molecule type" value="Genomic_DNA"/>
</dbReference>
<dbReference type="AlphaFoldDB" id="A0A1N5VDR9"/>
<dbReference type="Proteomes" id="UP000195607">
    <property type="component" value="Chromosome I"/>
</dbReference>
<dbReference type="InterPro" id="IPR050229">
    <property type="entry name" value="GlpE_sulfurtransferase"/>
</dbReference>
<protein>
    <submittedName>
        <fullName evidence="2">Rhodanese-related sulfurtransferase</fullName>
    </submittedName>
</protein>
<evidence type="ECO:0000313" key="3">
    <source>
        <dbReference type="EMBL" id="SJK85147.1"/>
    </source>
</evidence>
<name>A0A1N5VDR9_9ARCH</name>
<evidence type="ECO:0000259" key="1">
    <source>
        <dbReference type="PROSITE" id="PS50206"/>
    </source>
</evidence>
<keyword evidence="4" id="KW-1185">Reference proteome</keyword>
<dbReference type="GeneID" id="41588594"/>
<keyword evidence="2" id="KW-0808">Transferase</keyword>
<organism evidence="2 5">
    <name type="scientific">Cuniculiplasma divulgatum</name>
    <dbReference type="NCBI Taxonomy" id="1673428"/>
    <lineage>
        <taxon>Archaea</taxon>
        <taxon>Methanobacteriati</taxon>
        <taxon>Thermoplasmatota</taxon>
        <taxon>Thermoplasmata</taxon>
        <taxon>Thermoplasmatales</taxon>
        <taxon>Cuniculiplasmataceae</taxon>
        <taxon>Cuniculiplasma</taxon>
    </lineage>
</organism>
<evidence type="ECO:0000313" key="4">
    <source>
        <dbReference type="Proteomes" id="UP000187822"/>
    </source>
</evidence>
<dbReference type="InterPro" id="IPR001763">
    <property type="entry name" value="Rhodanese-like_dom"/>
</dbReference>
<dbReference type="PANTHER" id="PTHR43031">
    <property type="entry name" value="FAD-DEPENDENT OXIDOREDUCTASE"/>
    <property type="match status" value="1"/>
</dbReference>
<dbReference type="SMART" id="SM00450">
    <property type="entry name" value="RHOD"/>
    <property type="match status" value="1"/>
</dbReference>
<dbReference type="PANTHER" id="PTHR43031:SF18">
    <property type="entry name" value="RHODANESE-RELATED SULFURTRANSFERASES"/>
    <property type="match status" value="1"/>
</dbReference>
<gene>
    <name evidence="3" type="ORF">CPM_1346</name>
    <name evidence="2" type="ORF">CSP5_1347</name>
</gene>
<dbReference type="KEGG" id="cdiv:CPM_1346"/>
<reference evidence="3" key="3">
    <citation type="submission" date="2016-06" db="EMBL/GenBank/DDBJ databases">
        <authorList>
            <person name="Olsen C.W."/>
            <person name="Carey S."/>
            <person name="Hinshaw L."/>
            <person name="Karasin A.I."/>
        </authorList>
    </citation>
    <scope>NUCLEOTIDE SEQUENCE [LARGE SCALE GENOMIC DNA]</scope>
    <source>
        <strain evidence="3">PM4</strain>
    </source>
</reference>
<dbReference type="CDD" id="cd00158">
    <property type="entry name" value="RHOD"/>
    <property type="match status" value="1"/>
</dbReference>